<dbReference type="Gene3D" id="2.40.160.10">
    <property type="entry name" value="Porin"/>
    <property type="match status" value="1"/>
</dbReference>
<evidence type="ECO:0000256" key="2">
    <source>
        <dbReference type="ARBA" id="ARBA00022729"/>
    </source>
</evidence>
<name>A0A1W6TGY9_VIBAL</name>
<dbReference type="GO" id="GO:0009279">
    <property type="term" value="C:cell outer membrane"/>
    <property type="evidence" value="ECO:0007669"/>
    <property type="project" value="UniProtKB-SubCell"/>
</dbReference>
<dbReference type="PANTHER" id="PTHR34501:SF2">
    <property type="entry name" value="OUTER MEMBRANE PORIN F-RELATED"/>
    <property type="match status" value="1"/>
</dbReference>
<accession>A0A1W6TGY9</accession>
<proteinExistence type="predicted"/>
<protein>
    <submittedName>
        <fullName evidence="5">Outer membrane protein C</fullName>
    </submittedName>
</protein>
<dbReference type="EMBL" id="CP017903">
    <property type="protein sequence ID" value="ARP19983.1"/>
    <property type="molecule type" value="Genomic_DNA"/>
</dbReference>
<evidence type="ECO:0000256" key="3">
    <source>
        <dbReference type="ARBA" id="ARBA00023136"/>
    </source>
</evidence>
<dbReference type="PANTHER" id="PTHR34501">
    <property type="entry name" value="PROTEIN YDDL-RELATED"/>
    <property type="match status" value="1"/>
</dbReference>
<comment type="subcellular location">
    <subcellularLocation>
        <location evidence="1">Cell outer membrane</location>
        <topology evidence="1">Multi-pass membrane protein</topology>
    </subcellularLocation>
</comment>
<dbReference type="GO" id="GO:0015288">
    <property type="term" value="F:porin activity"/>
    <property type="evidence" value="ECO:0007669"/>
    <property type="project" value="InterPro"/>
</dbReference>
<evidence type="ECO:0000313" key="5">
    <source>
        <dbReference type="EMBL" id="ARP19983.1"/>
    </source>
</evidence>
<sequence>MKKHILTLLLPTLMASNAMAAQLYQAEDGSVLNIYSRLGFNVTSKNDEHGDANGEFDGRIGLNGSQTINEYASIIGQAQYQVGAAEYANQVNDKPSLTARYVWAGIDAKDYGRITGGRVASGLIMFTDIGDVFASSDVSMARQANKVDKTATQVFRQDGTLQYQNNLGNFDFSVAYILGNNTSELDYGYNAALRYTLDMGNLGTLAPVVAMQKNKGDARESNDTDYTFWGAGTRYYLGDLMLGALYSEDELEGYYSQTSTDKVMELTAVYSVNDKWALRAGYRSLENSEGDELELKDTTLEVQYKLTPRSSIYTNYVDRNGSRGFSNGQEVSFGGAHADESYYHLGLRYEL</sequence>
<dbReference type="SUPFAM" id="SSF56935">
    <property type="entry name" value="Porins"/>
    <property type="match status" value="1"/>
</dbReference>
<keyword evidence="2 4" id="KW-0732">Signal</keyword>
<organism evidence="5">
    <name type="scientific">Vibrio alginolyticus</name>
    <dbReference type="NCBI Taxonomy" id="663"/>
    <lineage>
        <taxon>Bacteria</taxon>
        <taxon>Pseudomonadati</taxon>
        <taxon>Pseudomonadota</taxon>
        <taxon>Gammaproteobacteria</taxon>
        <taxon>Vibrionales</taxon>
        <taxon>Vibrionaceae</taxon>
        <taxon>Vibrio</taxon>
    </lineage>
</organism>
<feature type="chain" id="PRO_5011905004" evidence="4">
    <location>
        <begin position="21"/>
        <end position="351"/>
    </location>
</feature>
<reference evidence="5" key="1">
    <citation type="submission" date="2016-10" db="EMBL/GenBank/DDBJ databases">
        <title>The High Quality Genome of Vibrio alginolyticus K01M1.</title>
        <authorList>
            <person name="Wendling C."/>
            <person name="Chibani C.M."/>
            <person name="Hertel R."/>
            <person name="Sproer C."/>
            <person name="Bunk B."/>
            <person name="Overmann J."/>
            <person name="Roth O."/>
            <person name="Liesegang H."/>
        </authorList>
    </citation>
    <scope>NUCLEOTIDE SEQUENCE</scope>
    <source>
        <strain evidence="5">K05K4</strain>
    </source>
</reference>
<dbReference type="AlphaFoldDB" id="A0A1W6TGY9"/>
<dbReference type="InterPro" id="IPR050298">
    <property type="entry name" value="Gram-neg_bact_OMP"/>
</dbReference>
<keyword evidence="3" id="KW-0472">Membrane</keyword>
<evidence type="ECO:0000256" key="1">
    <source>
        <dbReference type="ARBA" id="ARBA00004571"/>
    </source>
</evidence>
<dbReference type="InterPro" id="IPR033900">
    <property type="entry name" value="Gram_neg_porin_domain"/>
</dbReference>
<dbReference type="RefSeq" id="WP_086047163.1">
    <property type="nucleotide sequence ID" value="NZ_CP017890.1"/>
</dbReference>
<gene>
    <name evidence="5" type="primary">ompC_1</name>
    <name evidence="5" type="ORF">K05K4_32540</name>
</gene>
<dbReference type="InterPro" id="IPR023614">
    <property type="entry name" value="Porin_dom_sf"/>
</dbReference>
<feature type="signal peptide" evidence="4">
    <location>
        <begin position="1"/>
        <end position="20"/>
    </location>
</feature>
<dbReference type="CDD" id="cd00342">
    <property type="entry name" value="gram_neg_porins"/>
    <property type="match status" value="1"/>
</dbReference>
<evidence type="ECO:0000256" key="4">
    <source>
        <dbReference type="SAM" id="SignalP"/>
    </source>
</evidence>